<dbReference type="GO" id="GO:0008703">
    <property type="term" value="F:5-amino-6-(5-phosphoribosylamino)uracil reductase activity"/>
    <property type="evidence" value="ECO:0007669"/>
    <property type="project" value="InterPro"/>
</dbReference>
<keyword evidence="5" id="KW-0862">Zinc</keyword>
<comment type="pathway">
    <text evidence="2">Cofactor biosynthesis; riboflavin biosynthesis; 5-amino-6-(D-ribitylamino)uracil from GTP: step 3/4.</text>
</comment>
<keyword evidence="7" id="KW-0560">Oxidoreductase</keyword>
<dbReference type="GO" id="GO:0008835">
    <property type="term" value="F:diaminohydroxyphosphoribosylaminopyrimidine deaminase activity"/>
    <property type="evidence" value="ECO:0007669"/>
    <property type="project" value="InterPro"/>
</dbReference>
<dbReference type="InterPro" id="IPR002125">
    <property type="entry name" value="CMP_dCMP_dom"/>
</dbReference>
<dbReference type="PANTHER" id="PTHR38011">
    <property type="entry name" value="DIHYDROFOLATE REDUCTASE FAMILY PROTEIN (AFU_ORTHOLOGUE AFUA_8G06820)"/>
    <property type="match status" value="1"/>
</dbReference>
<gene>
    <name evidence="10" type="ORF">UFOPK3495_01440</name>
    <name evidence="11" type="ORF">UFOPK4237_01756</name>
</gene>
<evidence type="ECO:0000256" key="2">
    <source>
        <dbReference type="ARBA" id="ARBA00004910"/>
    </source>
</evidence>
<dbReference type="NCBIfam" id="TIGR00326">
    <property type="entry name" value="eubact_ribD"/>
    <property type="match status" value="1"/>
</dbReference>
<dbReference type="EMBL" id="CAFBMC010000100">
    <property type="protein sequence ID" value="CAB4908785.1"/>
    <property type="molecule type" value="Genomic_DNA"/>
</dbReference>
<dbReference type="PROSITE" id="PS51747">
    <property type="entry name" value="CYT_DCMP_DEAMINASES_2"/>
    <property type="match status" value="1"/>
</dbReference>
<keyword evidence="8" id="KW-0511">Multifunctional enzyme</keyword>
<evidence type="ECO:0000256" key="8">
    <source>
        <dbReference type="ARBA" id="ARBA00023268"/>
    </source>
</evidence>
<keyword evidence="6" id="KW-0521">NADP</keyword>
<dbReference type="InterPro" id="IPR050765">
    <property type="entry name" value="Riboflavin_Biosynth_HTPR"/>
</dbReference>
<keyword evidence="4" id="KW-0479">Metal-binding</keyword>
<dbReference type="InterPro" id="IPR004794">
    <property type="entry name" value="Eubact_RibD"/>
</dbReference>
<evidence type="ECO:0000256" key="1">
    <source>
        <dbReference type="ARBA" id="ARBA00004882"/>
    </source>
</evidence>
<sequence>MVDTWSSYMQQALSLALQGPRSLNPQVGCVIVDTQGIVVGTGFHQGAGTAHAEVDALASAGDLARGATAVVTLEPCRHTGRTGPCTESLIQAGIVRVVYAQSDPTKDASGGAGVLREAGVEVISSVCAKEAQEINKAWTHVQRTGRPYVILKIAQTLDGRVADESGGPTSITGPAAQLLTHQLRAQSDAVLVGTATAVIDNPALTVRLIDVTQQPIRVVMGERELPPELKVFDDQAPTMLLRERRPRAALALLGEAGITQVFLEGGPTLASAFLEAGLVDEVVWFLAPRLFGAGPISLGPLAAPVRLDVEQIQLIGNDVMVRGRIARTDEKQR</sequence>
<dbReference type="PIRSF" id="PIRSF006769">
    <property type="entry name" value="RibD"/>
    <property type="match status" value="1"/>
</dbReference>
<dbReference type="AlphaFoldDB" id="A0A6J7GVX2"/>
<evidence type="ECO:0000256" key="6">
    <source>
        <dbReference type="ARBA" id="ARBA00022857"/>
    </source>
</evidence>
<dbReference type="PANTHER" id="PTHR38011:SF7">
    <property type="entry name" value="2,5-DIAMINO-6-RIBOSYLAMINO-4(3H)-PYRIMIDINONE 5'-PHOSPHATE REDUCTASE"/>
    <property type="match status" value="1"/>
</dbReference>
<evidence type="ECO:0000256" key="3">
    <source>
        <dbReference type="ARBA" id="ARBA00022619"/>
    </source>
</evidence>
<dbReference type="PROSITE" id="PS00903">
    <property type="entry name" value="CYT_DCMP_DEAMINASES_1"/>
    <property type="match status" value="1"/>
</dbReference>
<dbReference type="GO" id="GO:0008270">
    <property type="term" value="F:zinc ion binding"/>
    <property type="evidence" value="ECO:0007669"/>
    <property type="project" value="InterPro"/>
</dbReference>
<evidence type="ECO:0000256" key="7">
    <source>
        <dbReference type="ARBA" id="ARBA00023002"/>
    </source>
</evidence>
<dbReference type="GO" id="GO:0009231">
    <property type="term" value="P:riboflavin biosynthetic process"/>
    <property type="evidence" value="ECO:0007669"/>
    <property type="project" value="UniProtKB-UniPathway"/>
</dbReference>
<dbReference type="EMBL" id="CAFBPZ010000193">
    <property type="protein sequence ID" value="CAB5043331.1"/>
    <property type="molecule type" value="Genomic_DNA"/>
</dbReference>
<evidence type="ECO:0000313" key="10">
    <source>
        <dbReference type="EMBL" id="CAB4908785.1"/>
    </source>
</evidence>
<dbReference type="InterPro" id="IPR024072">
    <property type="entry name" value="DHFR-like_dom_sf"/>
</dbReference>
<protein>
    <submittedName>
        <fullName evidence="10">Unannotated protein</fullName>
    </submittedName>
</protein>
<evidence type="ECO:0000259" key="9">
    <source>
        <dbReference type="PROSITE" id="PS51747"/>
    </source>
</evidence>
<dbReference type="Gene3D" id="3.40.430.10">
    <property type="entry name" value="Dihydrofolate Reductase, subunit A"/>
    <property type="match status" value="2"/>
</dbReference>
<evidence type="ECO:0000256" key="4">
    <source>
        <dbReference type="ARBA" id="ARBA00022723"/>
    </source>
</evidence>
<dbReference type="Gene3D" id="3.40.140.10">
    <property type="entry name" value="Cytidine Deaminase, domain 2"/>
    <property type="match status" value="1"/>
</dbReference>
<dbReference type="InterPro" id="IPR002734">
    <property type="entry name" value="RibDG_C"/>
</dbReference>
<keyword evidence="3" id="KW-0686">Riboflavin biosynthesis</keyword>
<dbReference type="SUPFAM" id="SSF53597">
    <property type="entry name" value="Dihydrofolate reductase-like"/>
    <property type="match status" value="1"/>
</dbReference>
<dbReference type="InterPro" id="IPR016192">
    <property type="entry name" value="APOBEC/CMP_deaminase_Zn-bd"/>
</dbReference>
<evidence type="ECO:0000313" key="11">
    <source>
        <dbReference type="EMBL" id="CAB5043331.1"/>
    </source>
</evidence>
<organism evidence="10">
    <name type="scientific">freshwater metagenome</name>
    <dbReference type="NCBI Taxonomy" id="449393"/>
    <lineage>
        <taxon>unclassified sequences</taxon>
        <taxon>metagenomes</taxon>
        <taxon>ecological metagenomes</taxon>
    </lineage>
</organism>
<evidence type="ECO:0000256" key="5">
    <source>
        <dbReference type="ARBA" id="ARBA00022833"/>
    </source>
</evidence>
<proteinExistence type="predicted"/>
<dbReference type="UniPathway" id="UPA00275">
    <property type="reaction ID" value="UER00401"/>
</dbReference>
<feature type="domain" description="CMP/dCMP-type deaminase" evidence="9">
    <location>
        <begin position="3"/>
        <end position="115"/>
    </location>
</feature>
<accession>A0A6J7GVX2</accession>
<dbReference type="Pfam" id="PF01872">
    <property type="entry name" value="RibD_C"/>
    <property type="match status" value="1"/>
</dbReference>
<name>A0A6J7GVX2_9ZZZZ</name>
<dbReference type="CDD" id="cd01284">
    <property type="entry name" value="Riboflavin_deaminase-reductase"/>
    <property type="match status" value="1"/>
</dbReference>
<dbReference type="InterPro" id="IPR016193">
    <property type="entry name" value="Cytidine_deaminase-like"/>
</dbReference>
<reference evidence="10" key="1">
    <citation type="submission" date="2020-05" db="EMBL/GenBank/DDBJ databases">
        <authorList>
            <person name="Chiriac C."/>
            <person name="Salcher M."/>
            <person name="Ghai R."/>
            <person name="Kavagutti S V."/>
        </authorList>
    </citation>
    <scope>NUCLEOTIDE SEQUENCE</scope>
</reference>
<dbReference type="Pfam" id="PF00383">
    <property type="entry name" value="dCMP_cyt_deam_1"/>
    <property type="match status" value="1"/>
</dbReference>
<comment type="pathway">
    <text evidence="1">Cofactor biosynthesis; riboflavin biosynthesis; 5-amino-6-(D-ribitylamino)uracil from GTP: step 2/4.</text>
</comment>
<dbReference type="SUPFAM" id="SSF53927">
    <property type="entry name" value="Cytidine deaminase-like"/>
    <property type="match status" value="1"/>
</dbReference>